<dbReference type="OrthoDB" id="8562153at2"/>
<feature type="transmembrane region" description="Helical" evidence="1">
    <location>
        <begin position="53"/>
        <end position="73"/>
    </location>
</feature>
<evidence type="ECO:0000256" key="1">
    <source>
        <dbReference type="SAM" id="Phobius"/>
    </source>
</evidence>
<evidence type="ECO:0000313" key="2">
    <source>
        <dbReference type="EMBL" id="ABD71029.1"/>
    </source>
</evidence>
<name>Q21T74_ALBFT</name>
<dbReference type="EMBL" id="CP000267">
    <property type="protein sequence ID" value="ABD71029.1"/>
    <property type="molecule type" value="Genomic_DNA"/>
</dbReference>
<dbReference type="Pfam" id="PF12279">
    <property type="entry name" value="DUF3619"/>
    <property type="match status" value="1"/>
</dbReference>
<dbReference type="AlphaFoldDB" id="Q21T74"/>
<accession>Q21T74</accession>
<dbReference type="RefSeq" id="WP_011465592.1">
    <property type="nucleotide sequence ID" value="NC_007908.1"/>
</dbReference>
<gene>
    <name evidence="2" type="ordered locus">Rfer_3320</name>
</gene>
<keyword evidence="1" id="KW-0472">Membrane</keyword>
<organism evidence="2 3">
    <name type="scientific">Albidiferax ferrireducens (strain ATCC BAA-621 / DSM 15236 / T118)</name>
    <name type="common">Rhodoferax ferrireducens</name>
    <dbReference type="NCBI Taxonomy" id="338969"/>
    <lineage>
        <taxon>Bacteria</taxon>
        <taxon>Pseudomonadati</taxon>
        <taxon>Pseudomonadota</taxon>
        <taxon>Betaproteobacteria</taxon>
        <taxon>Burkholderiales</taxon>
        <taxon>Comamonadaceae</taxon>
        <taxon>Rhodoferax</taxon>
    </lineage>
</organism>
<sequence length="145" mass="15603">MTNSYQYQNQLAQDRLGFRITARLSDATDSLPQDISERLRAARVQAVGQRKLALKYAVTGLAVSGGAGSVTLGQAHFGWWGRLAAAIPLLALVVGLIAINVIQDDNRVRELADIDAALLTDDLPPAAYADPGFLQFLKINAAQDQ</sequence>
<protein>
    <submittedName>
        <fullName evidence="2">Putative transmembrane protein</fullName>
    </submittedName>
</protein>
<feature type="transmembrane region" description="Helical" evidence="1">
    <location>
        <begin position="79"/>
        <end position="102"/>
    </location>
</feature>
<dbReference type="Proteomes" id="UP000008332">
    <property type="component" value="Chromosome"/>
</dbReference>
<dbReference type="InterPro" id="IPR022064">
    <property type="entry name" value="DUF3619"/>
</dbReference>
<keyword evidence="1" id="KW-1133">Transmembrane helix</keyword>
<keyword evidence="3" id="KW-1185">Reference proteome</keyword>
<dbReference type="HOGENOM" id="CLU_131372_0_0_4"/>
<proteinExistence type="predicted"/>
<evidence type="ECO:0000313" key="3">
    <source>
        <dbReference type="Proteomes" id="UP000008332"/>
    </source>
</evidence>
<dbReference type="STRING" id="338969.Rfer_3320"/>
<keyword evidence="1 2" id="KW-0812">Transmembrane</keyword>
<dbReference type="KEGG" id="rfr:Rfer_3320"/>
<dbReference type="eggNOG" id="ENOG50333E6">
    <property type="taxonomic scope" value="Bacteria"/>
</dbReference>
<reference evidence="3" key="1">
    <citation type="submission" date="2006-02" db="EMBL/GenBank/DDBJ databases">
        <title>Complete sequence of chromosome of Rhodoferax ferrireducens DSM 15236.</title>
        <authorList>
            <person name="Copeland A."/>
            <person name="Lucas S."/>
            <person name="Lapidus A."/>
            <person name="Barry K."/>
            <person name="Detter J.C."/>
            <person name="Glavina del Rio T."/>
            <person name="Hammon N."/>
            <person name="Israni S."/>
            <person name="Pitluck S."/>
            <person name="Brettin T."/>
            <person name="Bruce D."/>
            <person name="Han C."/>
            <person name="Tapia R."/>
            <person name="Gilna P."/>
            <person name="Kiss H."/>
            <person name="Schmutz J."/>
            <person name="Larimer F."/>
            <person name="Land M."/>
            <person name="Kyrpides N."/>
            <person name="Ivanova N."/>
            <person name="Richardson P."/>
        </authorList>
    </citation>
    <scope>NUCLEOTIDE SEQUENCE [LARGE SCALE GENOMIC DNA]</scope>
    <source>
        <strain evidence="3">ATCC BAA-621 / DSM 15236 / T118</strain>
    </source>
</reference>